<comment type="caution">
    <text evidence="2">The sequence shown here is derived from an EMBL/GenBank/DDBJ whole genome shotgun (WGS) entry which is preliminary data.</text>
</comment>
<gene>
    <name evidence="2" type="ORF">DWW89_11980</name>
</gene>
<sequence>MKKCTIFLKSLLVICLVCMSIGCTMVSASDLGLANSKIVELGSFGSNGENISSSNRARTKNIYKTSEQAFKFESSKAAGMRYAVVGFDANGKRVLDSGWQTGATYILGKEVVSYRLLFSYTDNRTMTSADTLKIESSITFSAVETKSSVIEVGSFGTDGKNTVSSNRARTVNSYKVSEKTFKFESSKAAGMRYAVVGFDANGKRVLDSGWQTGATYILGKEVVSYRLLFSYTDNRTMTVEDTLKIEKSLSIIPASAIDDWELPIM</sequence>
<feature type="signal peptide" evidence="1">
    <location>
        <begin position="1"/>
        <end position="28"/>
    </location>
</feature>
<dbReference type="Proteomes" id="UP000283765">
    <property type="component" value="Unassembled WGS sequence"/>
</dbReference>
<evidence type="ECO:0000313" key="2">
    <source>
        <dbReference type="EMBL" id="RGU21739.1"/>
    </source>
</evidence>
<feature type="chain" id="PRO_5019013725" evidence="1">
    <location>
        <begin position="29"/>
        <end position="265"/>
    </location>
</feature>
<reference evidence="2 3" key="1">
    <citation type="submission" date="2018-08" db="EMBL/GenBank/DDBJ databases">
        <title>A genome reference for cultivated species of the human gut microbiota.</title>
        <authorList>
            <person name="Zou Y."/>
            <person name="Xue W."/>
            <person name="Luo G."/>
        </authorList>
    </citation>
    <scope>NUCLEOTIDE SEQUENCE [LARGE SCALE GENOMIC DNA]</scope>
    <source>
        <strain evidence="2 3">AF17-27</strain>
    </source>
</reference>
<organism evidence="2 3">
    <name type="scientific">Agathobacter rectalis</name>
    <dbReference type="NCBI Taxonomy" id="39491"/>
    <lineage>
        <taxon>Bacteria</taxon>
        <taxon>Bacillati</taxon>
        <taxon>Bacillota</taxon>
        <taxon>Clostridia</taxon>
        <taxon>Lachnospirales</taxon>
        <taxon>Lachnospiraceae</taxon>
        <taxon>Agathobacter</taxon>
    </lineage>
</organism>
<keyword evidence="1" id="KW-0732">Signal</keyword>
<dbReference type="PROSITE" id="PS51257">
    <property type="entry name" value="PROKAR_LIPOPROTEIN"/>
    <property type="match status" value="1"/>
</dbReference>
<proteinExistence type="predicted"/>
<evidence type="ECO:0000256" key="1">
    <source>
        <dbReference type="SAM" id="SignalP"/>
    </source>
</evidence>
<dbReference type="AlphaFoldDB" id="A0A412RI92"/>
<evidence type="ECO:0000313" key="3">
    <source>
        <dbReference type="Proteomes" id="UP000283765"/>
    </source>
</evidence>
<protein>
    <submittedName>
        <fullName evidence="2">Uncharacterized protein</fullName>
    </submittedName>
</protein>
<accession>A0A412RI92</accession>
<dbReference type="EMBL" id="QRXR01000021">
    <property type="protein sequence ID" value="RGU21739.1"/>
    <property type="molecule type" value="Genomic_DNA"/>
</dbReference>
<name>A0A412RI92_9FIRM</name>